<keyword evidence="2" id="KW-1185">Reference proteome</keyword>
<evidence type="ECO:0000313" key="2">
    <source>
        <dbReference type="Proteomes" id="UP000509626"/>
    </source>
</evidence>
<gene>
    <name evidence="1" type="ORF">HUG12_10780</name>
</gene>
<accession>A0A7D5LAY7</accession>
<dbReference type="EMBL" id="CP058579">
    <property type="protein sequence ID" value="QLG62190.1"/>
    <property type="molecule type" value="Genomic_DNA"/>
</dbReference>
<dbReference type="Proteomes" id="UP000509626">
    <property type="component" value="Chromosome"/>
</dbReference>
<proteinExistence type="predicted"/>
<sequence>MSSGCAEANEIGEDLELRITESESALEHVPKTETFRYDARTTTLLEGRPERPLAGVLLLEEGTPVEIKTTRPWVRNGVGRCRGRFYIKQPSHEVLLEAGGAYYLAVYERRQTPSGPEVEIVAAIIVPASIVEELRGSWCETGRADGPVARLSWTAVLREDDLESGVVVA</sequence>
<dbReference type="GeneID" id="56037949"/>
<dbReference type="KEGG" id="halu:HUG12_10780"/>
<dbReference type="AlphaFoldDB" id="A0A7D5LAY7"/>
<protein>
    <submittedName>
        <fullName evidence="1">Uncharacterized protein</fullName>
    </submittedName>
</protein>
<evidence type="ECO:0000313" key="1">
    <source>
        <dbReference type="EMBL" id="QLG62190.1"/>
    </source>
</evidence>
<organism evidence="1 2">
    <name type="scientific">Halorarum salinum</name>
    <dbReference type="NCBI Taxonomy" id="2743089"/>
    <lineage>
        <taxon>Archaea</taxon>
        <taxon>Methanobacteriati</taxon>
        <taxon>Methanobacteriota</taxon>
        <taxon>Stenosarchaea group</taxon>
        <taxon>Halobacteria</taxon>
        <taxon>Halobacteriales</taxon>
        <taxon>Haloferacaceae</taxon>
        <taxon>Halorarum</taxon>
    </lineage>
</organism>
<dbReference type="OrthoDB" id="190864at2157"/>
<reference evidence="1 2" key="1">
    <citation type="submission" date="2020-06" db="EMBL/GenBank/DDBJ databases">
        <title>NJ-3-1, isolated from saline soil.</title>
        <authorList>
            <person name="Cui H.L."/>
            <person name="Shi X."/>
        </authorList>
    </citation>
    <scope>NUCLEOTIDE SEQUENCE [LARGE SCALE GENOMIC DNA]</scope>
    <source>
        <strain evidence="1 2">NJ-3-1</strain>
    </source>
</reference>
<name>A0A7D5LAY7_9EURY</name>
<dbReference type="InterPro" id="IPR058715">
    <property type="entry name" value="PDDEXK_nuclease-rel"/>
</dbReference>
<dbReference type="RefSeq" id="WP_179268775.1">
    <property type="nucleotide sequence ID" value="NZ_CP058579.1"/>
</dbReference>
<dbReference type="Pfam" id="PF25941">
    <property type="entry name" value="PDDEXK_16"/>
    <property type="match status" value="1"/>
</dbReference>